<dbReference type="GO" id="GO:0004316">
    <property type="term" value="F:3-oxoacyl-[acyl-carrier-protein] reductase (NADPH) activity"/>
    <property type="evidence" value="ECO:0007669"/>
    <property type="project" value="UniProtKB-EC"/>
</dbReference>
<dbReference type="InterPro" id="IPR020904">
    <property type="entry name" value="Sc_DH/Rdtase_CS"/>
</dbReference>
<dbReference type="AlphaFoldDB" id="A0A7W7BV10"/>
<feature type="region of interest" description="Disordered" evidence="3">
    <location>
        <begin position="214"/>
        <end position="266"/>
    </location>
</feature>
<keyword evidence="2 4" id="KW-0560">Oxidoreductase</keyword>
<evidence type="ECO:0000256" key="2">
    <source>
        <dbReference type="ARBA" id="ARBA00023002"/>
    </source>
</evidence>
<dbReference type="EMBL" id="JACHMD010000001">
    <property type="protein sequence ID" value="MBB4668326.1"/>
    <property type="molecule type" value="Genomic_DNA"/>
</dbReference>
<dbReference type="PANTHER" id="PTHR48107:SF7">
    <property type="entry name" value="RE15974P"/>
    <property type="match status" value="1"/>
</dbReference>
<dbReference type="EC" id="1.1.1.100" evidence="4"/>
<protein>
    <submittedName>
        <fullName evidence="4">3-oxoacyl-[acyl-carrier protein] reductase</fullName>
        <ecNumber evidence="4">1.1.1.100</ecNumber>
    </submittedName>
</protein>
<dbReference type="PROSITE" id="PS00061">
    <property type="entry name" value="ADH_SHORT"/>
    <property type="match status" value="1"/>
</dbReference>
<organism evidence="4 5">
    <name type="scientific">Microbacterium marinum</name>
    <dbReference type="NCBI Taxonomy" id="421115"/>
    <lineage>
        <taxon>Bacteria</taxon>
        <taxon>Bacillati</taxon>
        <taxon>Actinomycetota</taxon>
        <taxon>Actinomycetes</taxon>
        <taxon>Micrococcales</taxon>
        <taxon>Microbacteriaceae</taxon>
        <taxon>Microbacterium</taxon>
    </lineage>
</organism>
<evidence type="ECO:0000313" key="4">
    <source>
        <dbReference type="EMBL" id="MBB4668326.1"/>
    </source>
</evidence>
<evidence type="ECO:0000313" key="5">
    <source>
        <dbReference type="Proteomes" id="UP000573729"/>
    </source>
</evidence>
<accession>A0A7W7BV10</accession>
<comment type="caution">
    <text evidence="4">The sequence shown here is derived from an EMBL/GenBank/DDBJ whole genome shotgun (WGS) entry which is preliminary data.</text>
</comment>
<dbReference type="PRINTS" id="PR00081">
    <property type="entry name" value="GDHRDH"/>
</dbReference>
<dbReference type="Gene3D" id="3.40.50.720">
    <property type="entry name" value="NAD(P)-binding Rossmann-like Domain"/>
    <property type="match status" value="1"/>
</dbReference>
<reference evidence="4 5" key="1">
    <citation type="submission" date="2020-08" db="EMBL/GenBank/DDBJ databases">
        <title>Sequencing the genomes of 1000 actinobacteria strains.</title>
        <authorList>
            <person name="Klenk H.-P."/>
        </authorList>
    </citation>
    <scope>NUCLEOTIDE SEQUENCE [LARGE SCALE GENOMIC DNA]</scope>
    <source>
        <strain evidence="4 5">DSM 24947</strain>
    </source>
</reference>
<dbReference type="SUPFAM" id="SSF51735">
    <property type="entry name" value="NAD(P)-binding Rossmann-fold domains"/>
    <property type="match status" value="1"/>
</dbReference>
<gene>
    <name evidence="4" type="ORF">BKA24_003035</name>
</gene>
<name>A0A7W7BV10_9MICO</name>
<evidence type="ECO:0000256" key="1">
    <source>
        <dbReference type="ARBA" id="ARBA00006484"/>
    </source>
</evidence>
<keyword evidence="5" id="KW-1185">Reference proteome</keyword>
<sequence length="266" mass="28902">MISDLGSGDYPCDLSDPSAPTELIERITRERGPLSALVLSHAHDVESGILDTTAASFDMHVAVNARATLLLIAAFAREVDEGGGAIVAFTSDHTTGNLPYGASKGALDRIVISAARELGAKGISANVVNPGPIDTGWMDDETRTALTAHHPLGRAGTPKDIAGITAFLLSDEGRWISGQLLHTDGGFSARSEGQPEVTGTWWMGGWEDAAHHRRHRCRLGHRPPPRRAPRRPRRPTHRHRPQRRSRRGAHRRAAGIPRRDRRPRAA</sequence>
<comment type="similarity">
    <text evidence="1">Belongs to the short-chain dehydrogenases/reductases (SDR) family.</text>
</comment>
<dbReference type="PANTHER" id="PTHR48107">
    <property type="entry name" value="NADPH-DEPENDENT ALDEHYDE REDUCTASE-LIKE PROTEIN, CHLOROPLASTIC-RELATED"/>
    <property type="match status" value="1"/>
</dbReference>
<dbReference type="Proteomes" id="UP000573729">
    <property type="component" value="Unassembled WGS sequence"/>
</dbReference>
<dbReference type="InterPro" id="IPR002347">
    <property type="entry name" value="SDR_fam"/>
</dbReference>
<evidence type="ECO:0000256" key="3">
    <source>
        <dbReference type="SAM" id="MobiDB-lite"/>
    </source>
</evidence>
<dbReference type="Pfam" id="PF13561">
    <property type="entry name" value="adh_short_C2"/>
    <property type="match status" value="1"/>
</dbReference>
<dbReference type="InterPro" id="IPR036291">
    <property type="entry name" value="NAD(P)-bd_dom_sf"/>
</dbReference>
<proteinExistence type="inferred from homology"/>
<dbReference type="CDD" id="cd05233">
    <property type="entry name" value="SDR_c"/>
    <property type="match status" value="1"/>
</dbReference>